<evidence type="ECO:0000313" key="1">
    <source>
        <dbReference type="EMBL" id="OYQ31594.1"/>
    </source>
</evidence>
<reference evidence="1 2" key="1">
    <citation type="submission" date="2017-07" db="EMBL/GenBank/DDBJ databases">
        <title>Niveispirillum cyanobacteriorum sp. nov., isolated from cyanobacterial aggregates in a eutrophic lake.</title>
        <authorList>
            <person name="Cai H."/>
        </authorList>
    </citation>
    <scope>NUCLEOTIDE SEQUENCE [LARGE SCALE GENOMIC DNA]</scope>
    <source>
        <strain evidence="2">TH1-14</strain>
    </source>
</reference>
<proteinExistence type="predicted"/>
<comment type="caution">
    <text evidence="1">The sequence shown here is derived from an EMBL/GenBank/DDBJ whole genome shotgun (WGS) entry which is preliminary data.</text>
</comment>
<protein>
    <submittedName>
        <fullName evidence="1">DUF3598 domain-containing protein</fullName>
    </submittedName>
</protein>
<keyword evidence="2" id="KW-1185">Reference proteome</keyword>
<sequence length="171" mass="20472">MSNNVAELRRDMPLLARNEGVWEGWYRYYSAETGKLVDEHRSRLICRLKEDGEFPYHQTNHYFWEDGRTDVRDFPASYADGRIWWDNDLIKGWAAAMKPDDFNRSTCLHWTRKGDDDLYLYEMIQISDCGKFRSRTWHWYKGGKCFQRTLIDEVFVTSDWKNFTNTSAPNT</sequence>
<dbReference type="EMBL" id="NOXU01000032">
    <property type="protein sequence ID" value="OYQ31594.1"/>
    <property type="molecule type" value="Genomic_DNA"/>
</dbReference>
<dbReference type="AlphaFoldDB" id="A0A255YS99"/>
<dbReference type="Proteomes" id="UP000216998">
    <property type="component" value="Unassembled WGS sequence"/>
</dbReference>
<gene>
    <name evidence="1" type="ORF">CHU95_20865</name>
</gene>
<dbReference type="RefSeq" id="WP_054166263.1">
    <property type="nucleotide sequence ID" value="NZ_NOXU01000032.1"/>
</dbReference>
<dbReference type="OrthoDB" id="457594at2"/>
<organism evidence="1 2">
    <name type="scientific">Niveispirillum lacus</name>
    <dbReference type="NCBI Taxonomy" id="1981099"/>
    <lineage>
        <taxon>Bacteria</taxon>
        <taxon>Pseudomonadati</taxon>
        <taxon>Pseudomonadota</taxon>
        <taxon>Alphaproteobacteria</taxon>
        <taxon>Rhodospirillales</taxon>
        <taxon>Azospirillaceae</taxon>
        <taxon>Niveispirillum</taxon>
    </lineage>
</organism>
<evidence type="ECO:0000313" key="2">
    <source>
        <dbReference type="Proteomes" id="UP000216998"/>
    </source>
</evidence>
<accession>A0A255YS99</accession>
<name>A0A255YS99_9PROT</name>